<comment type="caution">
    <text evidence="11">The sequence shown here is derived from an EMBL/GenBank/DDBJ whole genome shotgun (WGS) entry which is preliminary data.</text>
</comment>
<keyword evidence="7" id="KW-0547">Nucleotide-binding</keyword>
<evidence type="ECO:0000256" key="5">
    <source>
        <dbReference type="ARBA" id="ARBA00022694"/>
    </source>
</evidence>
<keyword evidence="6" id="KW-0479">Metal-binding</keyword>
<protein>
    <recommendedName>
        <fullName evidence="3">tRNA threonylcarbamoyladenosine biosynthesis protein TsaE</fullName>
    </recommendedName>
    <alternativeName>
        <fullName evidence="10">t(6)A37 threonylcarbamoyladenosine biosynthesis protein TsaE</fullName>
    </alternativeName>
</protein>
<sequence length="160" mass="17004">MSPDPVSLPPTLPSPDATADCAAALGRCLTPGDVVLLDGPVGAGKSHFARALIQSLQDEPEDVPSPTFTLVQSYDTVRGPVWHCDLYRMSGPDELIELGLLEAFDDAICLIEWPDRLGDLAPADALCITLTPDPDLPDCRHLRISASGDSWTSRLTGLAA</sequence>
<keyword evidence="8" id="KW-0067">ATP-binding</keyword>
<dbReference type="GO" id="GO:0002949">
    <property type="term" value="P:tRNA threonylcarbamoyladenosine modification"/>
    <property type="evidence" value="ECO:0007669"/>
    <property type="project" value="InterPro"/>
</dbReference>
<dbReference type="EMBL" id="AQQR01000002">
    <property type="protein sequence ID" value="OWU75804.1"/>
    <property type="molecule type" value="Genomic_DNA"/>
</dbReference>
<keyword evidence="12" id="KW-1185">Reference proteome</keyword>
<reference evidence="11 12" key="1">
    <citation type="submission" date="2013-04" db="EMBL/GenBank/DDBJ databases">
        <title>Oceanicola sp. 22II1-22F33 Genome Sequencing.</title>
        <authorList>
            <person name="Lai Q."/>
            <person name="Li G."/>
            <person name="Shao Z."/>
        </authorList>
    </citation>
    <scope>NUCLEOTIDE SEQUENCE [LARGE SCALE GENOMIC DNA]</scope>
    <source>
        <strain evidence="11 12">22II1-22F33</strain>
    </source>
</reference>
<accession>A0A225NMQ3</accession>
<dbReference type="Gene3D" id="3.40.50.300">
    <property type="entry name" value="P-loop containing nucleotide triphosphate hydrolases"/>
    <property type="match status" value="1"/>
</dbReference>
<evidence type="ECO:0000256" key="1">
    <source>
        <dbReference type="ARBA" id="ARBA00004496"/>
    </source>
</evidence>
<name>A0A225NMQ3_9RHOB</name>
<evidence type="ECO:0000256" key="9">
    <source>
        <dbReference type="ARBA" id="ARBA00022842"/>
    </source>
</evidence>
<dbReference type="PANTHER" id="PTHR33540">
    <property type="entry name" value="TRNA THREONYLCARBAMOYLADENOSINE BIOSYNTHESIS PROTEIN TSAE"/>
    <property type="match status" value="1"/>
</dbReference>
<evidence type="ECO:0000313" key="12">
    <source>
        <dbReference type="Proteomes" id="UP000215377"/>
    </source>
</evidence>
<evidence type="ECO:0000256" key="10">
    <source>
        <dbReference type="ARBA" id="ARBA00032441"/>
    </source>
</evidence>
<comment type="similarity">
    <text evidence="2">Belongs to the TsaE family.</text>
</comment>
<dbReference type="SUPFAM" id="SSF52540">
    <property type="entry name" value="P-loop containing nucleoside triphosphate hydrolases"/>
    <property type="match status" value="1"/>
</dbReference>
<gene>
    <name evidence="11" type="ORF">ATO3_06330</name>
</gene>
<dbReference type="Pfam" id="PF02367">
    <property type="entry name" value="TsaE"/>
    <property type="match status" value="1"/>
</dbReference>
<dbReference type="Proteomes" id="UP000215377">
    <property type="component" value="Unassembled WGS sequence"/>
</dbReference>
<dbReference type="RefSeq" id="WP_088648981.1">
    <property type="nucleotide sequence ID" value="NZ_AQQR01000002.1"/>
</dbReference>
<dbReference type="GO" id="GO:0005737">
    <property type="term" value="C:cytoplasm"/>
    <property type="evidence" value="ECO:0007669"/>
    <property type="project" value="UniProtKB-SubCell"/>
</dbReference>
<evidence type="ECO:0000256" key="2">
    <source>
        <dbReference type="ARBA" id="ARBA00007599"/>
    </source>
</evidence>
<keyword evidence="4" id="KW-0963">Cytoplasm</keyword>
<evidence type="ECO:0000256" key="8">
    <source>
        <dbReference type="ARBA" id="ARBA00022840"/>
    </source>
</evidence>
<keyword evidence="5" id="KW-0819">tRNA processing</keyword>
<evidence type="ECO:0000256" key="7">
    <source>
        <dbReference type="ARBA" id="ARBA00022741"/>
    </source>
</evidence>
<evidence type="ECO:0000256" key="3">
    <source>
        <dbReference type="ARBA" id="ARBA00019010"/>
    </source>
</evidence>
<evidence type="ECO:0000256" key="4">
    <source>
        <dbReference type="ARBA" id="ARBA00022490"/>
    </source>
</evidence>
<dbReference type="OrthoDB" id="9800307at2"/>
<organism evidence="11 12">
    <name type="scientific">Marinibacterium profundimaris</name>
    <dbReference type="NCBI Taxonomy" id="1679460"/>
    <lineage>
        <taxon>Bacteria</taxon>
        <taxon>Pseudomonadati</taxon>
        <taxon>Pseudomonadota</taxon>
        <taxon>Alphaproteobacteria</taxon>
        <taxon>Rhodobacterales</taxon>
        <taxon>Paracoccaceae</taxon>
        <taxon>Marinibacterium</taxon>
    </lineage>
</organism>
<proteinExistence type="inferred from homology"/>
<dbReference type="InterPro" id="IPR003442">
    <property type="entry name" value="T6A_TsaE"/>
</dbReference>
<evidence type="ECO:0000313" key="11">
    <source>
        <dbReference type="EMBL" id="OWU75804.1"/>
    </source>
</evidence>
<dbReference type="PANTHER" id="PTHR33540:SF2">
    <property type="entry name" value="TRNA THREONYLCARBAMOYLADENOSINE BIOSYNTHESIS PROTEIN TSAE"/>
    <property type="match status" value="1"/>
</dbReference>
<dbReference type="AlphaFoldDB" id="A0A225NMQ3"/>
<dbReference type="GO" id="GO:0046872">
    <property type="term" value="F:metal ion binding"/>
    <property type="evidence" value="ECO:0007669"/>
    <property type="project" value="UniProtKB-KW"/>
</dbReference>
<dbReference type="NCBIfam" id="TIGR00150">
    <property type="entry name" value="T6A_YjeE"/>
    <property type="match status" value="1"/>
</dbReference>
<keyword evidence="9" id="KW-0460">Magnesium</keyword>
<dbReference type="GO" id="GO:0005524">
    <property type="term" value="F:ATP binding"/>
    <property type="evidence" value="ECO:0007669"/>
    <property type="project" value="UniProtKB-KW"/>
</dbReference>
<comment type="subcellular location">
    <subcellularLocation>
        <location evidence="1">Cytoplasm</location>
    </subcellularLocation>
</comment>
<evidence type="ECO:0000256" key="6">
    <source>
        <dbReference type="ARBA" id="ARBA00022723"/>
    </source>
</evidence>
<dbReference type="InterPro" id="IPR027417">
    <property type="entry name" value="P-loop_NTPase"/>
</dbReference>